<protein>
    <submittedName>
        <fullName evidence="3">Glycosyltransferase family 9 protein</fullName>
    </submittedName>
</protein>
<dbReference type="SUPFAM" id="SSF53756">
    <property type="entry name" value="UDP-Glycosyltransferase/glycogen phosphorylase"/>
    <property type="match status" value="1"/>
</dbReference>
<dbReference type="Pfam" id="PF01075">
    <property type="entry name" value="Glyco_transf_9"/>
    <property type="match status" value="1"/>
</dbReference>
<evidence type="ECO:0000313" key="3">
    <source>
        <dbReference type="EMBL" id="TCZ73326.1"/>
    </source>
</evidence>
<dbReference type="AlphaFoldDB" id="A0A4R4E1M0"/>
<dbReference type="PANTHER" id="PTHR30160">
    <property type="entry name" value="TETRAACYLDISACCHARIDE 4'-KINASE-RELATED"/>
    <property type="match status" value="1"/>
</dbReference>
<keyword evidence="1" id="KW-0328">Glycosyltransferase</keyword>
<dbReference type="CDD" id="cd03789">
    <property type="entry name" value="GT9_LPS_heptosyltransferase"/>
    <property type="match status" value="1"/>
</dbReference>
<evidence type="ECO:0000256" key="1">
    <source>
        <dbReference type="ARBA" id="ARBA00022676"/>
    </source>
</evidence>
<gene>
    <name evidence="3" type="ORF">E0486_06540</name>
</gene>
<organism evidence="3 4">
    <name type="scientific">Flaviaesturariibacter aridisoli</name>
    <dbReference type="NCBI Taxonomy" id="2545761"/>
    <lineage>
        <taxon>Bacteria</taxon>
        <taxon>Pseudomonadati</taxon>
        <taxon>Bacteroidota</taxon>
        <taxon>Chitinophagia</taxon>
        <taxon>Chitinophagales</taxon>
        <taxon>Chitinophagaceae</taxon>
        <taxon>Flaviaestuariibacter</taxon>
    </lineage>
</organism>
<evidence type="ECO:0000313" key="4">
    <source>
        <dbReference type="Proteomes" id="UP000295164"/>
    </source>
</evidence>
<keyword evidence="4" id="KW-1185">Reference proteome</keyword>
<accession>A0A4R4E1M0</accession>
<dbReference type="Gene3D" id="3.40.50.2000">
    <property type="entry name" value="Glycogen Phosphorylase B"/>
    <property type="match status" value="2"/>
</dbReference>
<dbReference type="RefSeq" id="WP_131851345.1">
    <property type="nucleotide sequence ID" value="NZ_SKFH01000007.1"/>
</dbReference>
<dbReference type="EMBL" id="SKFH01000007">
    <property type="protein sequence ID" value="TCZ73326.1"/>
    <property type="molecule type" value="Genomic_DNA"/>
</dbReference>
<proteinExistence type="predicted"/>
<dbReference type="GO" id="GO:0008713">
    <property type="term" value="F:ADP-heptose-lipopolysaccharide heptosyltransferase activity"/>
    <property type="evidence" value="ECO:0007669"/>
    <property type="project" value="TreeGrafter"/>
</dbReference>
<dbReference type="GO" id="GO:0009244">
    <property type="term" value="P:lipopolysaccharide core region biosynthetic process"/>
    <property type="evidence" value="ECO:0007669"/>
    <property type="project" value="TreeGrafter"/>
</dbReference>
<comment type="caution">
    <text evidence="3">The sequence shown here is derived from an EMBL/GenBank/DDBJ whole genome shotgun (WGS) entry which is preliminary data.</text>
</comment>
<name>A0A4R4E1M0_9BACT</name>
<dbReference type="InterPro" id="IPR002201">
    <property type="entry name" value="Glyco_trans_9"/>
</dbReference>
<sequence length="324" mass="35731">MKILVRLPNWLGDMVMAVAFIEGLRQAFPDAQISVIAKKGIHELLPYFPPLEHRFVFDKVRDKGLRGLWRFGRGIRDTDRFDLFFSLPDSLSAAVMGYATGARHRIGFRKEGRGVLLTHTYSRPHGGHRVHEYLTLLERYASWQPHGLGVRLQHGFARGQHLVVNINSEAQSRRLTLAKAIELLSALRRGTSGPIVLVGAPKEAAFVAEVLESLPDASGVRNAAGSTDLPGLVELLASARAVLSTDSGPAHLANALGTPTLALFGAGNENNTAPYNREGSRVLRLNQLSCEPCLKNRCVYYETPQCLDRLDTTLIVHEMQQLLS</sequence>
<evidence type="ECO:0000256" key="2">
    <source>
        <dbReference type="ARBA" id="ARBA00022679"/>
    </source>
</evidence>
<reference evidence="3 4" key="1">
    <citation type="submission" date="2019-03" db="EMBL/GenBank/DDBJ databases">
        <authorList>
            <person name="Kim M.K.M."/>
        </authorList>
    </citation>
    <scope>NUCLEOTIDE SEQUENCE [LARGE SCALE GENOMIC DNA]</scope>
    <source>
        <strain evidence="3 4">17J68-15</strain>
    </source>
</reference>
<dbReference type="OrthoDB" id="642366at2"/>
<dbReference type="GO" id="GO:0005829">
    <property type="term" value="C:cytosol"/>
    <property type="evidence" value="ECO:0007669"/>
    <property type="project" value="TreeGrafter"/>
</dbReference>
<keyword evidence="2 3" id="KW-0808">Transferase</keyword>
<dbReference type="InterPro" id="IPR051199">
    <property type="entry name" value="LPS_LOS_Heptosyltrfase"/>
</dbReference>
<dbReference type="PANTHER" id="PTHR30160:SF7">
    <property type="entry name" value="ADP-HEPTOSE--LPS HEPTOSYLTRANSFERASE 2"/>
    <property type="match status" value="1"/>
</dbReference>
<dbReference type="Proteomes" id="UP000295164">
    <property type="component" value="Unassembled WGS sequence"/>
</dbReference>